<feature type="compositionally biased region" description="Low complexity" evidence="9">
    <location>
        <begin position="193"/>
        <end position="208"/>
    </location>
</feature>
<dbReference type="Pfam" id="PF21010">
    <property type="entry name" value="HA2_C"/>
    <property type="match status" value="1"/>
</dbReference>
<evidence type="ECO:0000313" key="13">
    <source>
        <dbReference type="Proteomes" id="UP000501690"/>
    </source>
</evidence>
<dbReference type="GO" id="GO:0016787">
    <property type="term" value="F:hydrolase activity"/>
    <property type="evidence" value="ECO:0007669"/>
    <property type="project" value="UniProtKB-KW"/>
</dbReference>
<name>A0A4D6MUL6_VIGUN</name>
<dbReference type="InterPro" id="IPR048333">
    <property type="entry name" value="HA2_WH"/>
</dbReference>
<dbReference type="AlphaFoldDB" id="A0A4D6MUL6"/>
<dbReference type="FunFam" id="3.40.50.300:FF:000931">
    <property type="entry name" value="DExH-box ATP-dependent RNA helicase DExH1"/>
    <property type="match status" value="1"/>
</dbReference>
<dbReference type="Gene3D" id="1.20.120.1080">
    <property type="match status" value="1"/>
</dbReference>
<dbReference type="PROSITE" id="PS51192">
    <property type="entry name" value="HELICASE_ATP_BIND_1"/>
    <property type="match status" value="1"/>
</dbReference>
<dbReference type="PROSITE" id="PS51194">
    <property type="entry name" value="HELICASE_CTER"/>
    <property type="match status" value="1"/>
</dbReference>
<accession>A0A4D6MUL6</accession>
<keyword evidence="4 12" id="KW-0347">Helicase</keyword>
<protein>
    <recommendedName>
        <fullName evidence="1">RNA helicase</fullName>
        <ecNumber evidence="1">3.6.4.13</ecNumber>
    </recommendedName>
</protein>
<dbReference type="Pfam" id="PF04408">
    <property type="entry name" value="WHD_HA2"/>
    <property type="match status" value="1"/>
</dbReference>
<dbReference type="InterPro" id="IPR011709">
    <property type="entry name" value="DEAD-box_helicase_OB_fold"/>
</dbReference>
<keyword evidence="13" id="KW-1185">Reference proteome</keyword>
<gene>
    <name evidence="12" type="ORF">DEO72_LG9g166</name>
</gene>
<dbReference type="GO" id="GO:0005524">
    <property type="term" value="F:ATP binding"/>
    <property type="evidence" value="ECO:0007669"/>
    <property type="project" value="UniProtKB-KW"/>
</dbReference>
<evidence type="ECO:0000256" key="3">
    <source>
        <dbReference type="ARBA" id="ARBA00022801"/>
    </source>
</evidence>
<dbReference type="SUPFAM" id="SSF52540">
    <property type="entry name" value="P-loop containing nucleoside triphosphate hydrolases"/>
    <property type="match status" value="1"/>
</dbReference>
<reference evidence="12 13" key="1">
    <citation type="submission" date="2019-04" db="EMBL/GenBank/DDBJ databases">
        <title>An improved genome assembly and genetic linkage map for asparagus bean, Vigna unguiculata ssp. sesquipedialis.</title>
        <authorList>
            <person name="Xia Q."/>
            <person name="Zhang R."/>
            <person name="Dong Y."/>
        </authorList>
    </citation>
    <scope>NUCLEOTIDE SEQUENCE [LARGE SCALE GENOMIC DNA]</scope>
    <source>
        <tissue evidence="12">Leaf</tissue>
    </source>
</reference>
<keyword evidence="3" id="KW-0378">Hydrolase</keyword>
<keyword evidence="6" id="KW-0694">RNA-binding</keyword>
<dbReference type="SMART" id="SM00487">
    <property type="entry name" value="DEXDc"/>
    <property type="match status" value="1"/>
</dbReference>
<dbReference type="InterPro" id="IPR007502">
    <property type="entry name" value="Helicase-assoc_dom"/>
</dbReference>
<keyword evidence="5" id="KW-0067">ATP-binding</keyword>
<dbReference type="Pfam" id="PF00270">
    <property type="entry name" value="DEAD"/>
    <property type="match status" value="1"/>
</dbReference>
<dbReference type="CDD" id="cd17917">
    <property type="entry name" value="DEXHc_RHA-like"/>
    <property type="match status" value="1"/>
</dbReference>
<feature type="region of interest" description="Disordered" evidence="9">
    <location>
        <begin position="192"/>
        <end position="211"/>
    </location>
</feature>
<dbReference type="PANTHER" id="PTHR18934:SF237">
    <property type="entry name" value="ATP-DEPENDENT DNA_RNA HELICASE DHX36"/>
    <property type="match status" value="1"/>
</dbReference>
<dbReference type="Pfam" id="PF00271">
    <property type="entry name" value="Helicase_C"/>
    <property type="match status" value="1"/>
</dbReference>
<dbReference type="InterPro" id="IPR011545">
    <property type="entry name" value="DEAD/DEAH_box_helicase_dom"/>
</dbReference>
<dbReference type="PROSITE" id="PS00690">
    <property type="entry name" value="DEAH_ATP_HELICASE"/>
    <property type="match status" value="1"/>
</dbReference>
<evidence type="ECO:0000259" key="10">
    <source>
        <dbReference type="PROSITE" id="PS51192"/>
    </source>
</evidence>
<dbReference type="InterPro" id="IPR002464">
    <property type="entry name" value="DNA/RNA_helicase_DEAH_CS"/>
</dbReference>
<evidence type="ECO:0000256" key="4">
    <source>
        <dbReference type="ARBA" id="ARBA00022806"/>
    </source>
</evidence>
<evidence type="ECO:0000256" key="6">
    <source>
        <dbReference type="ARBA" id="ARBA00022884"/>
    </source>
</evidence>
<dbReference type="Gene3D" id="3.40.50.300">
    <property type="entry name" value="P-loop containing nucleotide triphosphate hydrolases"/>
    <property type="match status" value="2"/>
</dbReference>
<dbReference type="CDD" id="cd18791">
    <property type="entry name" value="SF2_C_RHA"/>
    <property type="match status" value="1"/>
</dbReference>
<feature type="domain" description="Helicase ATP-binding" evidence="10">
    <location>
        <begin position="272"/>
        <end position="439"/>
    </location>
</feature>
<feature type="compositionally biased region" description="Gly residues" evidence="9">
    <location>
        <begin position="58"/>
        <end position="71"/>
    </location>
</feature>
<evidence type="ECO:0000259" key="11">
    <source>
        <dbReference type="PROSITE" id="PS51194"/>
    </source>
</evidence>
<dbReference type="InterPro" id="IPR027417">
    <property type="entry name" value="P-loop_NTPase"/>
</dbReference>
<dbReference type="InterPro" id="IPR059023">
    <property type="entry name" value="RNA_hel_CTD"/>
</dbReference>
<evidence type="ECO:0000256" key="5">
    <source>
        <dbReference type="ARBA" id="ARBA00022840"/>
    </source>
</evidence>
<dbReference type="FunFam" id="1.20.120.1080:FF:000002">
    <property type="entry name" value="Putative ATP-dependent RNA helicase DHX36"/>
    <property type="match status" value="1"/>
</dbReference>
<dbReference type="Proteomes" id="UP000501690">
    <property type="component" value="Linkage Group LG9"/>
</dbReference>
<dbReference type="SMART" id="SM00490">
    <property type="entry name" value="HELICc"/>
    <property type="match status" value="1"/>
</dbReference>
<dbReference type="FunFam" id="3.40.50.300:FF:000500">
    <property type="entry name" value="ATP-dependent RNA helicase DHX29"/>
    <property type="match status" value="1"/>
</dbReference>
<feature type="region of interest" description="Disordered" evidence="9">
    <location>
        <begin position="45"/>
        <end position="76"/>
    </location>
</feature>
<keyword evidence="2" id="KW-0547">Nucleotide-binding</keyword>
<dbReference type="InterPro" id="IPR001650">
    <property type="entry name" value="Helicase_C-like"/>
</dbReference>
<organism evidence="12 13">
    <name type="scientific">Vigna unguiculata</name>
    <name type="common">Cowpea</name>
    <dbReference type="NCBI Taxonomy" id="3917"/>
    <lineage>
        <taxon>Eukaryota</taxon>
        <taxon>Viridiplantae</taxon>
        <taxon>Streptophyta</taxon>
        <taxon>Embryophyta</taxon>
        <taxon>Tracheophyta</taxon>
        <taxon>Spermatophyta</taxon>
        <taxon>Magnoliopsida</taxon>
        <taxon>eudicotyledons</taxon>
        <taxon>Gunneridae</taxon>
        <taxon>Pentapetalae</taxon>
        <taxon>rosids</taxon>
        <taxon>fabids</taxon>
        <taxon>Fabales</taxon>
        <taxon>Fabaceae</taxon>
        <taxon>Papilionoideae</taxon>
        <taxon>50 kb inversion clade</taxon>
        <taxon>NPAAA clade</taxon>
        <taxon>indigoferoid/millettioid clade</taxon>
        <taxon>Phaseoleae</taxon>
        <taxon>Vigna</taxon>
    </lineage>
</organism>
<evidence type="ECO:0000256" key="8">
    <source>
        <dbReference type="ARBA" id="ARBA00060772"/>
    </source>
</evidence>
<comment type="similarity">
    <text evidence="8">Belongs to the DExH box helicase family.</text>
</comment>
<evidence type="ECO:0000256" key="1">
    <source>
        <dbReference type="ARBA" id="ARBA00012552"/>
    </source>
</evidence>
<dbReference type="GO" id="GO:0003723">
    <property type="term" value="F:RNA binding"/>
    <property type="evidence" value="ECO:0007669"/>
    <property type="project" value="UniProtKB-KW"/>
</dbReference>
<dbReference type="GO" id="GO:0003724">
    <property type="term" value="F:RNA helicase activity"/>
    <property type="evidence" value="ECO:0007669"/>
    <property type="project" value="UniProtKB-EC"/>
</dbReference>
<dbReference type="SMART" id="SM00847">
    <property type="entry name" value="HA2"/>
    <property type="match status" value="1"/>
</dbReference>
<dbReference type="EMBL" id="CP039353">
    <property type="protein sequence ID" value="QCE05166.1"/>
    <property type="molecule type" value="Genomic_DNA"/>
</dbReference>
<comment type="catalytic activity">
    <reaction evidence="7">
        <text>ATP + H2O = ADP + phosphate + H(+)</text>
        <dbReference type="Rhea" id="RHEA:13065"/>
        <dbReference type="ChEBI" id="CHEBI:15377"/>
        <dbReference type="ChEBI" id="CHEBI:15378"/>
        <dbReference type="ChEBI" id="CHEBI:30616"/>
        <dbReference type="ChEBI" id="CHEBI:43474"/>
        <dbReference type="ChEBI" id="CHEBI:456216"/>
        <dbReference type="EC" id="3.6.4.13"/>
    </reaction>
</comment>
<evidence type="ECO:0000256" key="2">
    <source>
        <dbReference type="ARBA" id="ARBA00022741"/>
    </source>
</evidence>
<proteinExistence type="inferred from homology"/>
<evidence type="ECO:0000256" key="9">
    <source>
        <dbReference type="SAM" id="MobiDB-lite"/>
    </source>
</evidence>
<dbReference type="EC" id="3.6.4.13" evidence="1"/>
<dbReference type="Pfam" id="PF07717">
    <property type="entry name" value="OB_NTP_bind"/>
    <property type="match status" value="1"/>
</dbReference>
<dbReference type="Pfam" id="PF26026">
    <property type="entry name" value="RNA_hel_CTD"/>
    <property type="match status" value="1"/>
</dbReference>
<evidence type="ECO:0000313" key="12">
    <source>
        <dbReference type="EMBL" id="QCE05166.1"/>
    </source>
</evidence>
<sequence length="1037" mass="116048">MRSNLLRPTFNISHRSLAFLHLPSPKSFLANLPISSSVMAYRPNYQGGGRRGGSSAAGRGGGRRGGGGGRGGRGEQRWWDPVWRAERLRQQQAEKEVLDENEWLDKIEKMKRGGEQEMVIKRNFSIADQKTLADMAYQHELYFHAYSKGKILVVSKVPLPDYRADLDERHGSTQKEIRMSTDIERKVGNLLNSSHSMGAAPSSSRSVSTDLGPKQSAITIKTVSSQQTDTSKEKLSVELKEKQELVQASDSLKEMKSFREKLPAFKMKSEFLKAVQENQVLVVSGETGCGKTTQLPQFILEEEISCLRGADCNIICTQPRRVSAISVATRISSERGESIGETIGYQIRLESKRSADTRLLFCTTGVLLRQLVQDPDLKGVSHLLVDEIHERGMNEDFLIIILRDLLPRRPDLRLILMSATINADLFSKYFANAPTIHIPGFTYPVSEYFLEDVLEKTRYSIKSDFDNYEGNSRRRRKQQDSKKDPLTEICSHISLFQDIDVDTNYKDYSLGVRKSLEAWSGVQIDLGLVESTIEYICRNEGSGAILVFLTGWDEISKLLDKLKGNNLLGDPHKFLILPLHGSMPTVNQCEIFDRPPPNKRQACFFSTNIAESSITIDDVVYVIDCGKAKETSYDALNKLACLLPSWISKASAHQRRGRAGRVQPGVCYRLYPKLIHEAMPQYQLAEILRTPLQELCLHIKSLRLGTVGSFLEKALQPPDPLAVKNAIELLKTVGALDEHEELTPLGRHLCNIPLDPNIGKMLLMGSIFQCLNPALTIAAALAYRNPFVLPINRKEEADAAKQSFAGDSCSDHIALLKAFEGWKDAKRSGNEKQFCWDNFLSPVTLRLIDDMRMQFLNLLSDIGFVDKSRGPNAYNQYSHDLEMVCAILCAGLYPNVVQCKRRGKRTAFYTKEVGKVDIHPASVNAGVHLFPLPYIVYSEKVKTTSIYIRDSTNISDYALLLFGGNLVPSKSGEGIDMLEGYLHFSASKSVIDLIRKLRGELDKLLNRKIEEPGFDVSSEGRGVVAAAVELLHSQVIR</sequence>
<dbReference type="InterPro" id="IPR014001">
    <property type="entry name" value="Helicase_ATP-bd"/>
</dbReference>
<evidence type="ECO:0000256" key="7">
    <source>
        <dbReference type="ARBA" id="ARBA00047984"/>
    </source>
</evidence>
<feature type="domain" description="Helicase C-terminal" evidence="11">
    <location>
        <begin position="528"/>
        <end position="703"/>
    </location>
</feature>
<dbReference type="GO" id="GO:0005634">
    <property type="term" value="C:nucleus"/>
    <property type="evidence" value="ECO:0007669"/>
    <property type="project" value="TreeGrafter"/>
</dbReference>
<dbReference type="PANTHER" id="PTHR18934">
    <property type="entry name" value="ATP-DEPENDENT RNA HELICASE"/>
    <property type="match status" value="1"/>
</dbReference>